<dbReference type="EMBL" id="GU244497">
    <property type="protein sequence ID" value="ADO67508.1"/>
    <property type="molecule type" value="Genomic_DNA"/>
</dbReference>
<keyword evidence="2" id="KW-1185">Reference proteome</keyword>
<gene>
    <name evidence="1" type="ORF">crov474</name>
</gene>
<dbReference type="SUPFAM" id="SSF56091">
    <property type="entry name" value="DNA ligase/mRNA capping enzyme, catalytic domain"/>
    <property type="match status" value="1"/>
</dbReference>
<sequence>MLKQYRLGKGTANIISSLNNKKEIINYLFEKVKLSNYRFQMLKNLNQLEFLKTTEHFVSPNFNGVNYLILFMKLQNKNRTFMIDRRKLKYNKEQLDLKSVLILEIDFKADNNIFQGSIIDGKLLKLENGQYIFICNDCYLLDGNNITDQQLDKKYQTLDKIIASQMPSNPCYNFDFKINKLYNYDKLEELINKIIPKTKLSINGIVFYPKLSGNILIFSNKNNTNNSINTNINKITVNKNNTNINKTSTNLNKSNNLNNLTNSNNQLTNFKINNIENDESYHIVRDLCSYLKSRTPTTSDDFKFFQQKELFLRSSDLPDVYFIYEDLSKPQIGIAHVPNLKVSQELDKIFETNKTYKFNCYYDNNFKKWCPLLD</sequence>
<dbReference type="Gene3D" id="3.30.470.30">
    <property type="entry name" value="DNA ligase/mRNA capping enzyme"/>
    <property type="match status" value="1"/>
</dbReference>
<name>E3T5P5_CROVB</name>
<evidence type="ECO:0000313" key="2">
    <source>
        <dbReference type="Proteomes" id="UP000029781"/>
    </source>
</evidence>
<organism evidence="1 2">
    <name type="scientific">Cafeteria roenbergensis virus (strain BV-PW1)</name>
    <name type="common">CroV</name>
    <dbReference type="NCBI Taxonomy" id="693272"/>
    <lineage>
        <taxon>Viruses</taxon>
        <taxon>Varidnaviria</taxon>
        <taxon>Bamfordvirae</taxon>
        <taxon>Nucleocytoviricota</taxon>
        <taxon>Megaviricetes</taxon>
        <taxon>Imitervirales</taxon>
        <taxon>Mimiviridae</taxon>
        <taxon>Aliimimivirinae</taxon>
        <taxon>Rheavirus</taxon>
        <taxon>Rheavirus sinusmexicani</taxon>
    </lineage>
</organism>
<accession>E3T5P5</accession>
<organismHost>
    <name type="scientific">Cafeteria roenbergensis</name>
    <name type="common">Marine flagellate</name>
    <dbReference type="NCBI Taxonomy" id="33653"/>
</organismHost>
<dbReference type="GeneID" id="9887877"/>
<dbReference type="RefSeq" id="YP_003970107.1">
    <property type="nucleotide sequence ID" value="NC_014637.1"/>
</dbReference>
<dbReference type="KEGG" id="vg:9887877"/>
<proteinExistence type="predicted"/>
<protein>
    <submittedName>
        <fullName evidence="1">Uncharacterized protein</fullName>
    </submittedName>
</protein>
<dbReference type="Proteomes" id="UP000029781">
    <property type="component" value="Segment"/>
</dbReference>
<reference evidence="1 2" key="1">
    <citation type="journal article" date="2010" name="Proc. Natl. Acad. Sci. U.S.A.">
        <title>Giant virus with a remarkable complement of genes infects marine zooplankton.</title>
        <authorList>
            <person name="Fischer M.G."/>
            <person name="Allen M.J."/>
            <person name="Wilson W.H."/>
            <person name="Suttle C.A."/>
        </authorList>
    </citation>
    <scope>NUCLEOTIDE SEQUENCE [LARGE SCALE GENOMIC DNA]</scope>
    <source>
        <strain evidence="1 2">BV-PW1</strain>
    </source>
</reference>
<evidence type="ECO:0000313" key="1">
    <source>
        <dbReference type="EMBL" id="ADO67508.1"/>
    </source>
</evidence>